<evidence type="ECO:0000313" key="2">
    <source>
        <dbReference type="Proteomes" id="UP000321464"/>
    </source>
</evidence>
<comment type="caution">
    <text evidence="1">The sequence shown here is derived from an EMBL/GenBank/DDBJ whole genome shotgun (WGS) entry which is preliminary data.</text>
</comment>
<keyword evidence="2" id="KW-1185">Reference proteome</keyword>
<evidence type="ECO:0000313" key="1">
    <source>
        <dbReference type="EMBL" id="GEO01534.1"/>
    </source>
</evidence>
<name>A0A512APA9_9SPHN</name>
<dbReference type="EMBL" id="BJYR01000023">
    <property type="protein sequence ID" value="GEO01534.1"/>
    <property type="molecule type" value="Genomic_DNA"/>
</dbReference>
<organism evidence="1 2">
    <name type="scientific">Novosphingobium sediminis</name>
    <dbReference type="NCBI Taxonomy" id="707214"/>
    <lineage>
        <taxon>Bacteria</taxon>
        <taxon>Pseudomonadati</taxon>
        <taxon>Pseudomonadota</taxon>
        <taxon>Alphaproteobacteria</taxon>
        <taxon>Sphingomonadales</taxon>
        <taxon>Sphingomonadaceae</taxon>
        <taxon>Novosphingobium</taxon>
    </lineage>
</organism>
<gene>
    <name evidence="1" type="ORF">NSE01_33660</name>
</gene>
<protein>
    <submittedName>
        <fullName evidence="1">Uncharacterized protein</fullName>
    </submittedName>
</protein>
<proteinExistence type="predicted"/>
<dbReference type="AlphaFoldDB" id="A0A512APA9"/>
<accession>A0A512APA9</accession>
<dbReference type="Proteomes" id="UP000321464">
    <property type="component" value="Unassembled WGS sequence"/>
</dbReference>
<reference evidence="1 2" key="1">
    <citation type="submission" date="2019-07" db="EMBL/GenBank/DDBJ databases">
        <title>Whole genome shotgun sequence of Novosphingobium sediminis NBRC 106119.</title>
        <authorList>
            <person name="Hosoyama A."/>
            <person name="Uohara A."/>
            <person name="Ohji S."/>
            <person name="Ichikawa N."/>
        </authorList>
    </citation>
    <scope>NUCLEOTIDE SEQUENCE [LARGE SCALE GENOMIC DNA]</scope>
    <source>
        <strain evidence="1 2">NBRC 106119</strain>
    </source>
</reference>
<sequence>MAQGLLGNTASRRIIRQIPDCHMGRTACRPDGRRNGFGPRSIAAMNHDDRTLPRQFGRDGCTNARRAARYKCRATCQR</sequence>